<dbReference type="EnsemblFungi" id="PTTG_04422-t43_1">
    <property type="protein sequence ID" value="PTTG_04422-t43_1-p1"/>
    <property type="gene ID" value="PTTG_04422"/>
</dbReference>
<reference evidence="2" key="4">
    <citation type="submission" date="2025-05" db="UniProtKB">
        <authorList>
            <consortium name="EnsemblFungi"/>
        </authorList>
    </citation>
    <scope>IDENTIFICATION</scope>
    <source>
        <strain evidence="2">isolate 1-1 / race 1 (BBBD)</strain>
    </source>
</reference>
<reference evidence="2 3" key="3">
    <citation type="journal article" date="2017" name="G3 (Bethesda)">
        <title>Comparative analysis highlights variable genome content of wheat rusts and divergence of the mating loci.</title>
        <authorList>
            <person name="Cuomo C.A."/>
            <person name="Bakkeren G."/>
            <person name="Khalil H.B."/>
            <person name="Panwar V."/>
            <person name="Joly D."/>
            <person name="Linning R."/>
            <person name="Sakthikumar S."/>
            <person name="Song X."/>
            <person name="Adiconis X."/>
            <person name="Fan L."/>
            <person name="Goldberg J.M."/>
            <person name="Levin J.Z."/>
            <person name="Young S."/>
            <person name="Zeng Q."/>
            <person name="Anikster Y."/>
            <person name="Bruce M."/>
            <person name="Wang M."/>
            <person name="Yin C."/>
            <person name="McCallum B."/>
            <person name="Szabo L.J."/>
            <person name="Hulbert S."/>
            <person name="Chen X."/>
            <person name="Fellers J.P."/>
        </authorList>
    </citation>
    <scope>NUCLEOTIDE SEQUENCE</scope>
    <source>
        <strain evidence="3">Isolate 1-1 / race 1 (BBBD)</strain>
        <strain evidence="2">isolate 1-1 / race 1 (BBBD)</strain>
    </source>
</reference>
<organism evidence="1">
    <name type="scientific">Puccinia triticina (isolate 1-1 / race 1 (BBBD))</name>
    <name type="common">Brown leaf rust fungus</name>
    <dbReference type="NCBI Taxonomy" id="630390"/>
    <lineage>
        <taxon>Eukaryota</taxon>
        <taxon>Fungi</taxon>
        <taxon>Dikarya</taxon>
        <taxon>Basidiomycota</taxon>
        <taxon>Pucciniomycotina</taxon>
        <taxon>Pucciniomycetes</taxon>
        <taxon>Pucciniales</taxon>
        <taxon>Pucciniaceae</taxon>
        <taxon>Puccinia</taxon>
    </lineage>
</organism>
<reference evidence="1" key="1">
    <citation type="submission" date="2009-11" db="EMBL/GenBank/DDBJ databases">
        <authorList>
            <consortium name="The Broad Institute Genome Sequencing Platform"/>
            <person name="Ward D."/>
            <person name="Feldgarden M."/>
            <person name="Earl A."/>
            <person name="Young S.K."/>
            <person name="Zeng Q."/>
            <person name="Koehrsen M."/>
            <person name="Alvarado L."/>
            <person name="Berlin A."/>
            <person name="Bochicchio J."/>
            <person name="Borenstein D."/>
            <person name="Chapman S.B."/>
            <person name="Chen Z."/>
            <person name="Engels R."/>
            <person name="Freedman E."/>
            <person name="Gellesch M."/>
            <person name="Goldberg J."/>
            <person name="Griggs A."/>
            <person name="Gujja S."/>
            <person name="Heilman E."/>
            <person name="Heiman D."/>
            <person name="Hepburn T."/>
            <person name="Howarth C."/>
            <person name="Jen D."/>
            <person name="Larson L."/>
            <person name="Lewis B."/>
            <person name="Mehta T."/>
            <person name="Park D."/>
            <person name="Pearson M."/>
            <person name="Roberts A."/>
            <person name="Saif S."/>
            <person name="Shea T."/>
            <person name="Shenoy N."/>
            <person name="Sisk P."/>
            <person name="Stolte C."/>
            <person name="Sykes S."/>
            <person name="Thomson T."/>
            <person name="Walk T."/>
            <person name="White J."/>
            <person name="Yandava C."/>
            <person name="Izard J."/>
            <person name="Baranova O.V."/>
            <person name="Blanton J.M."/>
            <person name="Tanner A.C."/>
            <person name="Dewhirst F.E."/>
            <person name="Haas B."/>
            <person name="Nusbaum C."/>
            <person name="Birren B."/>
        </authorList>
    </citation>
    <scope>NUCLEOTIDE SEQUENCE [LARGE SCALE GENOMIC DNA]</scope>
    <source>
        <strain evidence="1">1-1 BBBD Race 1</strain>
    </source>
</reference>
<dbReference type="AlphaFoldDB" id="A0A0C4EUE3"/>
<evidence type="ECO:0000313" key="3">
    <source>
        <dbReference type="Proteomes" id="UP000005240"/>
    </source>
</evidence>
<evidence type="ECO:0000313" key="2">
    <source>
        <dbReference type="EnsemblFungi" id="PTTG_04422-t43_1-p1"/>
    </source>
</evidence>
<proteinExistence type="predicted"/>
<name>A0A0C4EUE3_PUCT1</name>
<dbReference type="VEuPathDB" id="FungiDB:PTTG_04422"/>
<reference evidence="1" key="2">
    <citation type="submission" date="2016-05" db="EMBL/GenBank/DDBJ databases">
        <title>Comparative analysis highlights variable genome content of wheat rusts and divergence of the mating loci.</title>
        <authorList>
            <person name="Cuomo C.A."/>
            <person name="Bakkeren G."/>
            <person name="Szabo L."/>
            <person name="Khalil H."/>
            <person name="Joly D."/>
            <person name="Goldberg J."/>
            <person name="Young S."/>
            <person name="Zeng Q."/>
            <person name="Fellers J."/>
        </authorList>
    </citation>
    <scope>NUCLEOTIDE SEQUENCE [LARGE SCALE GENOMIC DNA]</scope>
    <source>
        <strain evidence="1">1-1 BBBD Race 1</strain>
    </source>
</reference>
<keyword evidence="3" id="KW-1185">Reference proteome</keyword>
<dbReference type="EMBL" id="ADAS02000032">
    <property type="protein sequence ID" value="OAV95168.1"/>
    <property type="molecule type" value="Genomic_DNA"/>
</dbReference>
<gene>
    <name evidence="1" type="ORF">PTTG_04422</name>
</gene>
<accession>A0A0C4EUE3</accession>
<sequence length="174" mass="18177">MPSTPDKIIMVPPATSALQAALVTPTPISTLLPVTRVDIILARNSTLRLAPTAGLVLLPFSPQVIGSGTWENQTSISSGRKTVCGTRRAVVINGKIKPAWVTSSCRETFSRTNPAVGATWRVELCARMISTQATGRSVEIGAGVTNAAWSAEVARGTMMILSGVDGIVQLAGAH</sequence>
<evidence type="ECO:0000313" key="1">
    <source>
        <dbReference type="EMBL" id="OAV95168.1"/>
    </source>
</evidence>
<dbReference type="Proteomes" id="UP000005240">
    <property type="component" value="Unassembled WGS sequence"/>
</dbReference>
<protein>
    <submittedName>
        <fullName evidence="1 2">Uncharacterized protein</fullName>
    </submittedName>
</protein>